<comment type="caution">
    <text evidence="2">The sequence shown here is derived from an EMBL/GenBank/DDBJ whole genome shotgun (WGS) entry which is preliminary data.</text>
</comment>
<proteinExistence type="predicted"/>
<feature type="region of interest" description="Disordered" evidence="1">
    <location>
        <begin position="1"/>
        <end position="23"/>
    </location>
</feature>
<reference evidence="3" key="1">
    <citation type="submission" date="2015-02" db="EMBL/GenBank/DDBJ databases">
        <title>Draft Genome of Frankia sp. CpI1-S.</title>
        <authorList>
            <person name="Oshone R.T."/>
            <person name="Ngom M."/>
            <person name="Ghodhbane-Gtari F."/>
            <person name="Gtari M."/>
            <person name="Morris K."/>
            <person name="Thomas K."/>
            <person name="Sen A."/>
            <person name="Tisa L.S."/>
        </authorList>
    </citation>
    <scope>NUCLEOTIDE SEQUENCE [LARGE SCALE GENOMIC DNA]</scope>
    <source>
        <strain evidence="3">CpI1-S</strain>
    </source>
</reference>
<sequence length="157" mass="16651">MRGRLSTRGSREPTSVHTGGGVGAAVHLDNAGGDMNSVDIALKESLEIGGALGVALVDFTSGMTLGTAGNAHTLDLEVAAAGNTEVIRAKLRTMESLGLQDTIEDILITLGRQYHLIRLLQSHSGRGLFLYLVLDKGRANLALARHRLRAIETQLDV</sequence>
<reference evidence="2 3" key="2">
    <citation type="journal article" date="2016" name="Genome Announc.">
        <title>Permanent Draft Genome Sequences for Two Variants of Frankia sp. Strain CpI1, the First Frankia Strain Isolated from Root Nodules of Comptonia peregrina.</title>
        <authorList>
            <person name="Oshone R."/>
            <person name="Hurst S.G.IV."/>
            <person name="Abebe-Akele F."/>
            <person name="Simpson S."/>
            <person name="Morris K."/>
            <person name="Thomas W.K."/>
            <person name="Tisa L.S."/>
        </authorList>
    </citation>
    <scope>NUCLEOTIDE SEQUENCE [LARGE SCALE GENOMIC DNA]</scope>
    <source>
        <strain evidence="3">CpI1-S</strain>
    </source>
</reference>
<accession>A0A0D8BKC4</accession>
<name>A0A0D8BKC4_9ACTN</name>
<dbReference type="Proteomes" id="UP000032545">
    <property type="component" value="Unassembled WGS sequence"/>
</dbReference>
<organism evidence="2 3">
    <name type="scientific">Frankia torreyi</name>
    <dbReference type="NCBI Taxonomy" id="1856"/>
    <lineage>
        <taxon>Bacteria</taxon>
        <taxon>Bacillati</taxon>
        <taxon>Actinomycetota</taxon>
        <taxon>Actinomycetes</taxon>
        <taxon>Frankiales</taxon>
        <taxon>Frankiaceae</taxon>
        <taxon>Frankia</taxon>
    </lineage>
</organism>
<evidence type="ECO:0000256" key="1">
    <source>
        <dbReference type="SAM" id="MobiDB-lite"/>
    </source>
</evidence>
<dbReference type="PATRIC" id="fig|1502723.3.peg.4227"/>
<gene>
    <name evidence="2" type="ORF">FF36_00975</name>
</gene>
<dbReference type="EMBL" id="JYFN01000005">
    <property type="protein sequence ID" value="KJE24601.1"/>
    <property type="molecule type" value="Genomic_DNA"/>
</dbReference>
<evidence type="ECO:0000313" key="3">
    <source>
        <dbReference type="Proteomes" id="UP000032545"/>
    </source>
</evidence>
<protein>
    <recommendedName>
        <fullName evidence="4">Roadblock/LAMTOR2 domain-containing protein</fullName>
    </recommendedName>
</protein>
<keyword evidence="3" id="KW-1185">Reference proteome</keyword>
<dbReference type="AlphaFoldDB" id="A0A0D8BKC4"/>
<evidence type="ECO:0000313" key="2">
    <source>
        <dbReference type="EMBL" id="KJE24601.1"/>
    </source>
</evidence>
<evidence type="ECO:0008006" key="4">
    <source>
        <dbReference type="Google" id="ProtNLM"/>
    </source>
</evidence>